<dbReference type="GO" id="GO:0005615">
    <property type="term" value="C:extracellular space"/>
    <property type="evidence" value="ECO:0007669"/>
    <property type="project" value="UniProtKB-KW"/>
</dbReference>
<reference evidence="7 8" key="1">
    <citation type="submission" date="2019-09" db="EMBL/GenBank/DDBJ databases">
        <title>Bird 10,000 Genomes (B10K) Project - Family phase.</title>
        <authorList>
            <person name="Zhang G."/>
        </authorList>
    </citation>
    <scope>NUCLEOTIDE SEQUENCE [LARGE SCALE GENOMIC DNA]</scope>
    <source>
        <strain evidence="7">B10K-DU-010-60</strain>
        <tissue evidence="7">Muscle</tissue>
    </source>
</reference>
<dbReference type="GO" id="GO:0070098">
    <property type="term" value="P:chemokine-mediated signaling pathway"/>
    <property type="evidence" value="ECO:0007669"/>
    <property type="project" value="TreeGrafter"/>
</dbReference>
<accession>A0A7L4A4Y8</accession>
<dbReference type="InterPro" id="IPR039809">
    <property type="entry name" value="Chemokine_b/g/d"/>
</dbReference>
<dbReference type="GO" id="GO:0048245">
    <property type="term" value="P:eosinophil chemotaxis"/>
    <property type="evidence" value="ECO:0007669"/>
    <property type="project" value="TreeGrafter"/>
</dbReference>
<dbReference type="EMBL" id="VZZV01000475">
    <property type="protein sequence ID" value="NXW20489.1"/>
    <property type="molecule type" value="Genomic_DNA"/>
</dbReference>
<dbReference type="InterPro" id="IPR001811">
    <property type="entry name" value="Chemokine_IL8-like_dom"/>
</dbReference>
<dbReference type="Gene3D" id="2.40.50.40">
    <property type="match status" value="1"/>
</dbReference>
<dbReference type="SMART" id="SM00199">
    <property type="entry name" value="SCY"/>
    <property type="match status" value="1"/>
</dbReference>
<dbReference type="SUPFAM" id="SSF54117">
    <property type="entry name" value="Interleukin 8-like chemokines"/>
    <property type="match status" value="1"/>
</dbReference>
<dbReference type="Proteomes" id="UP000562238">
    <property type="component" value="Unassembled WGS sequence"/>
</dbReference>
<keyword evidence="4 5" id="KW-0732">Signal</keyword>
<feature type="non-terminal residue" evidence="7">
    <location>
        <position position="1"/>
    </location>
</feature>
<evidence type="ECO:0000256" key="3">
    <source>
        <dbReference type="ARBA" id="ARBA00022514"/>
    </source>
</evidence>
<dbReference type="PANTHER" id="PTHR12015:SF103">
    <property type="entry name" value="C-C MOTIF CHEMOKINE 4-RELATED"/>
    <property type="match status" value="1"/>
</dbReference>
<comment type="caution">
    <text evidence="7">The sequence shown here is derived from an EMBL/GenBank/DDBJ whole genome shotgun (WGS) entry which is preliminary data.</text>
</comment>
<dbReference type="PANTHER" id="PTHR12015">
    <property type="entry name" value="SMALL INDUCIBLE CYTOKINE A"/>
    <property type="match status" value="1"/>
</dbReference>
<evidence type="ECO:0000313" key="7">
    <source>
        <dbReference type="EMBL" id="NXW20489.1"/>
    </source>
</evidence>
<evidence type="ECO:0000256" key="5">
    <source>
        <dbReference type="SAM" id="SignalP"/>
    </source>
</evidence>
<keyword evidence="2" id="KW-0145">Chemotaxis</keyword>
<name>A0A7L4A4Y8_9AVES</name>
<evidence type="ECO:0000259" key="6">
    <source>
        <dbReference type="SMART" id="SM00199"/>
    </source>
</evidence>
<keyword evidence="8" id="KW-1185">Reference proteome</keyword>
<protein>
    <submittedName>
        <fullName evidence="7">CCL3 protein</fullName>
    </submittedName>
</protein>
<dbReference type="AlphaFoldDB" id="A0A7L4A4Y8"/>
<gene>
    <name evidence="7" type="primary">Ccl3_1</name>
    <name evidence="7" type="ORF">CIRPEC_R07236</name>
</gene>
<dbReference type="GO" id="GO:0061844">
    <property type="term" value="P:antimicrobial humoral immune response mediated by antimicrobial peptide"/>
    <property type="evidence" value="ECO:0007669"/>
    <property type="project" value="TreeGrafter"/>
</dbReference>
<dbReference type="GO" id="GO:0048020">
    <property type="term" value="F:CCR chemokine receptor binding"/>
    <property type="evidence" value="ECO:0007669"/>
    <property type="project" value="TreeGrafter"/>
</dbReference>
<dbReference type="InterPro" id="IPR036048">
    <property type="entry name" value="Interleukin_8-like_sf"/>
</dbReference>
<proteinExistence type="inferred from homology"/>
<feature type="domain" description="Chemokine interleukin-8-like" evidence="6">
    <location>
        <begin position="39"/>
        <end position="97"/>
    </location>
</feature>
<dbReference type="GO" id="GO:0030335">
    <property type="term" value="P:positive regulation of cell migration"/>
    <property type="evidence" value="ECO:0007669"/>
    <property type="project" value="TreeGrafter"/>
</dbReference>
<evidence type="ECO:0000256" key="1">
    <source>
        <dbReference type="ARBA" id="ARBA00010868"/>
    </source>
</evidence>
<sequence>MQVPAAALATLLLMAICSPAEAHLADSSVAASSKMTGVPTSCCFSYQQHRIPRSLITSAYMTSSKCIQPAVILVTKNGKMLCADPQAKWVQAYLEYFQMQES</sequence>
<dbReference type="GO" id="GO:0006954">
    <property type="term" value="P:inflammatory response"/>
    <property type="evidence" value="ECO:0007669"/>
    <property type="project" value="TreeGrafter"/>
</dbReference>
<dbReference type="CDD" id="cd00272">
    <property type="entry name" value="Chemokine_CC"/>
    <property type="match status" value="1"/>
</dbReference>
<feature type="chain" id="PRO_5029664519" evidence="5">
    <location>
        <begin position="23"/>
        <end position="102"/>
    </location>
</feature>
<evidence type="ECO:0000313" key="8">
    <source>
        <dbReference type="Proteomes" id="UP000562238"/>
    </source>
</evidence>
<evidence type="ECO:0000256" key="2">
    <source>
        <dbReference type="ARBA" id="ARBA00022500"/>
    </source>
</evidence>
<feature type="signal peptide" evidence="5">
    <location>
        <begin position="1"/>
        <end position="22"/>
    </location>
</feature>
<dbReference type="GO" id="GO:0008009">
    <property type="term" value="F:chemokine activity"/>
    <property type="evidence" value="ECO:0007669"/>
    <property type="project" value="InterPro"/>
</dbReference>
<feature type="non-terminal residue" evidence="7">
    <location>
        <position position="102"/>
    </location>
</feature>
<dbReference type="FunFam" id="2.40.50.40:FF:000002">
    <property type="entry name" value="C-C motif chemokine"/>
    <property type="match status" value="1"/>
</dbReference>
<dbReference type="Pfam" id="PF00048">
    <property type="entry name" value="IL8"/>
    <property type="match status" value="1"/>
</dbReference>
<comment type="similarity">
    <text evidence="1">Belongs to the intercrine beta (chemokine CC) family.</text>
</comment>
<keyword evidence="3" id="KW-0202">Cytokine</keyword>
<evidence type="ECO:0000256" key="4">
    <source>
        <dbReference type="ARBA" id="ARBA00022729"/>
    </source>
</evidence>
<organism evidence="7 8">
    <name type="scientific">Circaetus pectoralis</name>
    <name type="common">black-chested snake-eagle</name>
    <dbReference type="NCBI Taxonomy" id="321084"/>
    <lineage>
        <taxon>Eukaryota</taxon>
        <taxon>Metazoa</taxon>
        <taxon>Chordata</taxon>
        <taxon>Craniata</taxon>
        <taxon>Vertebrata</taxon>
        <taxon>Euteleostomi</taxon>
        <taxon>Archelosauria</taxon>
        <taxon>Archosauria</taxon>
        <taxon>Dinosauria</taxon>
        <taxon>Saurischia</taxon>
        <taxon>Theropoda</taxon>
        <taxon>Coelurosauria</taxon>
        <taxon>Aves</taxon>
        <taxon>Neognathae</taxon>
        <taxon>Neoaves</taxon>
        <taxon>Telluraves</taxon>
        <taxon>Accipitrimorphae</taxon>
        <taxon>Accipitriformes</taxon>
        <taxon>Accipitridae</taxon>
        <taxon>Accipitrinae</taxon>
        <taxon>Circaetus</taxon>
    </lineage>
</organism>